<keyword evidence="9" id="KW-1185">Reference proteome</keyword>
<evidence type="ECO:0000256" key="4">
    <source>
        <dbReference type="ARBA" id="ARBA00022989"/>
    </source>
</evidence>
<dbReference type="PANTHER" id="PTHR30485">
    <property type="entry name" value="NI/FE-HYDROGENASE 1 B-TYPE CYTOCHROME SUBUNIT"/>
    <property type="match status" value="1"/>
</dbReference>
<feature type="transmembrane region" description="Helical" evidence="6">
    <location>
        <begin position="145"/>
        <end position="167"/>
    </location>
</feature>
<dbReference type="PANTHER" id="PTHR30485:SF2">
    <property type="entry name" value="BLL0597 PROTEIN"/>
    <property type="match status" value="1"/>
</dbReference>
<feature type="transmembrane region" description="Helical" evidence="6">
    <location>
        <begin position="34"/>
        <end position="54"/>
    </location>
</feature>
<dbReference type="EMBL" id="CP157743">
    <property type="protein sequence ID" value="XBS22350.1"/>
    <property type="molecule type" value="Genomic_DNA"/>
</dbReference>
<name>A0AAU7NZH0_9GAMM</name>
<feature type="transmembrane region" description="Helical" evidence="6">
    <location>
        <begin position="95"/>
        <end position="120"/>
    </location>
</feature>
<accession>A0AAU7NZH0</accession>
<feature type="domain" description="Cytochrome b561 bacterial/Ni-hydrogenase" evidence="7">
    <location>
        <begin position="7"/>
        <end position="179"/>
    </location>
</feature>
<evidence type="ECO:0000256" key="1">
    <source>
        <dbReference type="ARBA" id="ARBA00004651"/>
    </source>
</evidence>
<evidence type="ECO:0000256" key="5">
    <source>
        <dbReference type="ARBA" id="ARBA00023136"/>
    </source>
</evidence>
<evidence type="ECO:0000256" key="2">
    <source>
        <dbReference type="ARBA" id="ARBA00022475"/>
    </source>
</evidence>
<dbReference type="SUPFAM" id="SSF81342">
    <property type="entry name" value="Transmembrane di-heme cytochromes"/>
    <property type="match status" value="1"/>
</dbReference>
<dbReference type="Proteomes" id="UP001225378">
    <property type="component" value="Chromosome"/>
</dbReference>
<feature type="transmembrane region" description="Helical" evidence="6">
    <location>
        <begin position="12"/>
        <end position="28"/>
    </location>
</feature>
<proteinExistence type="predicted"/>
<keyword evidence="5 6" id="KW-0472">Membrane</keyword>
<keyword evidence="4 6" id="KW-1133">Transmembrane helix</keyword>
<reference evidence="8 9" key="1">
    <citation type="journal article" date="2024" name="Microbiology">
        <title>Methylomarinum rosea sp. nov., a novel halophilic methanotrophic bacterium from the hypersaline Lake Elton.</title>
        <authorList>
            <person name="Suleimanov R.Z."/>
            <person name="Oshkin I.Y."/>
            <person name="Danilova O.V."/>
            <person name="Suzina N.E."/>
            <person name="Dedysh S.N."/>
        </authorList>
    </citation>
    <scope>NUCLEOTIDE SEQUENCE [LARGE SCALE GENOMIC DNA]</scope>
    <source>
        <strain evidence="8 9">Ch1-1</strain>
    </source>
</reference>
<dbReference type="KEGG" id="mech:Q9L42_009535"/>
<dbReference type="InterPro" id="IPR011577">
    <property type="entry name" value="Cyt_b561_bac/Ni-Hgenase"/>
</dbReference>
<evidence type="ECO:0000313" key="9">
    <source>
        <dbReference type="Proteomes" id="UP001225378"/>
    </source>
</evidence>
<dbReference type="GO" id="GO:0022904">
    <property type="term" value="P:respiratory electron transport chain"/>
    <property type="evidence" value="ECO:0007669"/>
    <property type="project" value="InterPro"/>
</dbReference>
<dbReference type="GO" id="GO:0020037">
    <property type="term" value="F:heme binding"/>
    <property type="evidence" value="ECO:0007669"/>
    <property type="project" value="TreeGrafter"/>
</dbReference>
<evidence type="ECO:0000313" key="8">
    <source>
        <dbReference type="EMBL" id="XBS22350.1"/>
    </source>
</evidence>
<dbReference type="GO" id="GO:0005886">
    <property type="term" value="C:plasma membrane"/>
    <property type="evidence" value="ECO:0007669"/>
    <property type="project" value="UniProtKB-SubCell"/>
</dbReference>
<dbReference type="InterPro" id="IPR016174">
    <property type="entry name" value="Di-haem_cyt_TM"/>
</dbReference>
<keyword evidence="2" id="KW-1003">Cell membrane</keyword>
<organism evidence="8 9">
    <name type="scientific">Methylomarinum roseum</name>
    <dbReference type="NCBI Taxonomy" id="3067653"/>
    <lineage>
        <taxon>Bacteria</taxon>
        <taxon>Pseudomonadati</taxon>
        <taxon>Pseudomonadota</taxon>
        <taxon>Gammaproteobacteria</taxon>
        <taxon>Methylococcales</taxon>
        <taxon>Methylococcaceae</taxon>
        <taxon>Methylomarinum</taxon>
    </lineage>
</organism>
<dbReference type="GO" id="GO:0009055">
    <property type="term" value="F:electron transfer activity"/>
    <property type="evidence" value="ECO:0007669"/>
    <property type="project" value="InterPro"/>
</dbReference>
<dbReference type="AlphaFoldDB" id="A0AAU7NZH0"/>
<dbReference type="RefSeq" id="WP_305908671.1">
    <property type="nucleotide sequence ID" value="NZ_CP157743.1"/>
</dbReference>
<gene>
    <name evidence="8" type="ORF">Q9L42_009535</name>
</gene>
<evidence type="ECO:0000256" key="3">
    <source>
        <dbReference type="ARBA" id="ARBA00022692"/>
    </source>
</evidence>
<evidence type="ECO:0000259" key="7">
    <source>
        <dbReference type="Pfam" id="PF01292"/>
    </source>
</evidence>
<evidence type="ECO:0000256" key="6">
    <source>
        <dbReference type="SAM" id="Phobius"/>
    </source>
</evidence>
<dbReference type="Pfam" id="PF01292">
    <property type="entry name" value="Ni_hydr_CYTB"/>
    <property type="match status" value="1"/>
</dbReference>
<dbReference type="InterPro" id="IPR051542">
    <property type="entry name" value="Hydrogenase_cytochrome"/>
</dbReference>
<sequence>MSNRVKVWDLPLRIFHWTLVAAFLIAYVSEDDLLTVHVWAGYLIGGLLLFRIVWGFVGNRYARFANFICSPAAGLRYLQEVVELKGKRYLGHNPAGAWMIVLLLLSLLLTTLTGVAVYAADQSAGPMAGLVGTAQEELWEESHEFFANLTVFLVILHVLGVLLESFVHRESLVRSMWHGFKRAEEEGD</sequence>
<comment type="subcellular location">
    <subcellularLocation>
        <location evidence="1">Cell membrane</location>
        <topology evidence="1">Multi-pass membrane protein</topology>
    </subcellularLocation>
</comment>
<dbReference type="Gene3D" id="1.20.950.20">
    <property type="entry name" value="Transmembrane di-heme cytochromes, Chain C"/>
    <property type="match status" value="1"/>
</dbReference>
<keyword evidence="3 6" id="KW-0812">Transmembrane</keyword>
<protein>
    <submittedName>
        <fullName evidence="8">Cytochrome b/b6 domain-containing protein</fullName>
    </submittedName>
</protein>